<dbReference type="GO" id="GO:0006629">
    <property type="term" value="P:lipid metabolic process"/>
    <property type="evidence" value="ECO:0007669"/>
    <property type="project" value="InterPro"/>
</dbReference>
<dbReference type="EMBL" id="NGKB01000004">
    <property type="protein sequence ID" value="RSU15945.1"/>
    <property type="molecule type" value="Genomic_DNA"/>
</dbReference>
<dbReference type="InterPro" id="IPR036514">
    <property type="entry name" value="SGNH_hydro_sf"/>
</dbReference>
<dbReference type="InterPro" id="IPR051532">
    <property type="entry name" value="Ester_Hydrolysis_Enzymes"/>
</dbReference>
<dbReference type="PANTHER" id="PTHR30383">
    <property type="entry name" value="THIOESTERASE 1/PROTEASE 1/LYSOPHOSPHOLIPASE L1"/>
    <property type="match status" value="1"/>
</dbReference>
<evidence type="ECO:0000313" key="3">
    <source>
        <dbReference type="Proteomes" id="UP000288028"/>
    </source>
</evidence>
<dbReference type="GeneID" id="95581812"/>
<protein>
    <recommendedName>
        <fullName evidence="1">SGNH hydrolase-type esterase domain-containing protein</fullName>
    </recommendedName>
</protein>
<dbReference type="AlphaFoldDB" id="A0A430B6K0"/>
<name>A0A430B6K0_9ENTE</name>
<dbReference type="PROSITE" id="PS01098">
    <property type="entry name" value="LIPASE_GDSL_SER"/>
    <property type="match status" value="1"/>
</dbReference>
<comment type="caution">
    <text evidence="2">The sequence shown here is derived from an EMBL/GenBank/DDBJ whole genome shotgun (WGS) entry which is preliminary data.</text>
</comment>
<evidence type="ECO:0000259" key="1">
    <source>
        <dbReference type="Pfam" id="PF13472"/>
    </source>
</evidence>
<dbReference type="Pfam" id="PF13472">
    <property type="entry name" value="Lipase_GDSL_2"/>
    <property type="match status" value="1"/>
</dbReference>
<dbReference type="GO" id="GO:0016298">
    <property type="term" value="F:lipase activity"/>
    <property type="evidence" value="ECO:0007669"/>
    <property type="project" value="InterPro"/>
</dbReference>
<dbReference type="InterPro" id="IPR008265">
    <property type="entry name" value="Lipase_GDSL_AS"/>
</dbReference>
<organism evidence="2 3">
    <name type="scientific">Vagococcus carniphilus</name>
    <dbReference type="NCBI Taxonomy" id="218144"/>
    <lineage>
        <taxon>Bacteria</taxon>
        <taxon>Bacillati</taxon>
        <taxon>Bacillota</taxon>
        <taxon>Bacilli</taxon>
        <taxon>Lactobacillales</taxon>
        <taxon>Enterococcaceae</taxon>
        <taxon>Vagococcus</taxon>
    </lineage>
</organism>
<dbReference type="Gene3D" id="3.40.50.1110">
    <property type="entry name" value="SGNH hydrolase"/>
    <property type="match status" value="1"/>
</dbReference>
<accession>A0A430B6K0</accession>
<dbReference type="SUPFAM" id="SSF52266">
    <property type="entry name" value="SGNH hydrolase"/>
    <property type="match status" value="1"/>
</dbReference>
<proteinExistence type="predicted"/>
<reference evidence="2 3" key="1">
    <citation type="submission" date="2017-05" db="EMBL/GenBank/DDBJ databases">
        <title>Vagococcus spp. assemblies.</title>
        <authorList>
            <person name="Gulvik C.A."/>
        </authorList>
    </citation>
    <scope>NUCLEOTIDE SEQUENCE [LARGE SCALE GENOMIC DNA]</scope>
    <source>
        <strain evidence="2 3">SS1714</strain>
    </source>
</reference>
<feature type="domain" description="SGNH hydrolase-type esterase" evidence="1">
    <location>
        <begin position="6"/>
        <end position="172"/>
    </location>
</feature>
<dbReference type="RefSeq" id="WP_126792895.1">
    <property type="nucleotide sequence ID" value="NZ_CP060720.1"/>
</dbReference>
<dbReference type="InterPro" id="IPR013830">
    <property type="entry name" value="SGNH_hydro"/>
</dbReference>
<gene>
    <name evidence="2" type="ORF">CBF28_05805</name>
</gene>
<keyword evidence="3" id="KW-1185">Reference proteome</keyword>
<sequence length="184" mass="20816">MKKIILFGDSITAGYENGLTDFRLNERIMAQVEDVEIINAGIPGDTTRGARARLSDHVLKYDPDIVTVFFGANDVSNLTGLSIEEYEENLDEIVKEIGISKVILIGVPFCDQTIYQDERPMDQLKAFNSVAQNLTTKYRLDYIDMLSEMQQVDPSIYLQRDGIHFSNEGYDLLGQLISQTINNR</sequence>
<dbReference type="OrthoDB" id="388542at2"/>
<evidence type="ECO:0000313" key="2">
    <source>
        <dbReference type="EMBL" id="RSU15945.1"/>
    </source>
</evidence>
<dbReference type="Proteomes" id="UP000288028">
    <property type="component" value="Unassembled WGS sequence"/>
</dbReference>